<evidence type="ECO:0000313" key="2">
    <source>
        <dbReference type="Proteomes" id="UP000271162"/>
    </source>
</evidence>
<reference evidence="1 2" key="2">
    <citation type="submission" date="2018-11" db="EMBL/GenBank/DDBJ databases">
        <authorList>
            <consortium name="Pathogen Informatics"/>
        </authorList>
    </citation>
    <scope>NUCLEOTIDE SEQUENCE [LARGE SCALE GENOMIC DNA]</scope>
</reference>
<keyword evidence="2" id="KW-1185">Reference proteome</keyword>
<protein>
    <submittedName>
        <fullName evidence="1 3">Uncharacterized protein</fullName>
    </submittedName>
</protein>
<name>A0A158R2Z8_NIPBR</name>
<sequence length="100" mass="11088">MNYYDDGAPGHRRSMMNLMSLKSSTTAKIAACKSVFSSLKVRPKKSRPSLFDFNPLDEDLSNTEDFLDFNESASSIDENGNHFLATVNYTAKADHYQGAG</sequence>
<dbReference type="Proteomes" id="UP000271162">
    <property type="component" value="Unassembled WGS sequence"/>
</dbReference>
<organism evidence="3">
    <name type="scientific">Nippostrongylus brasiliensis</name>
    <name type="common">Rat hookworm</name>
    <dbReference type="NCBI Taxonomy" id="27835"/>
    <lineage>
        <taxon>Eukaryota</taxon>
        <taxon>Metazoa</taxon>
        <taxon>Ecdysozoa</taxon>
        <taxon>Nematoda</taxon>
        <taxon>Chromadorea</taxon>
        <taxon>Rhabditida</taxon>
        <taxon>Rhabditina</taxon>
        <taxon>Rhabditomorpha</taxon>
        <taxon>Strongyloidea</taxon>
        <taxon>Heligmosomidae</taxon>
        <taxon>Nippostrongylus</taxon>
    </lineage>
</organism>
<dbReference type="WBParaSite" id="NBR_0001723501-mRNA-1">
    <property type="protein sequence ID" value="NBR_0001723501-mRNA-1"/>
    <property type="gene ID" value="NBR_0001723501"/>
</dbReference>
<evidence type="ECO:0000313" key="1">
    <source>
        <dbReference type="EMBL" id="VDL80849.1"/>
    </source>
</evidence>
<reference evidence="3" key="1">
    <citation type="submission" date="2016-04" db="UniProtKB">
        <authorList>
            <consortium name="WormBaseParasite"/>
        </authorList>
    </citation>
    <scope>IDENTIFICATION</scope>
</reference>
<proteinExistence type="predicted"/>
<evidence type="ECO:0000313" key="3">
    <source>
        <dbReference type="WBParaSite" id="NBR_0001723501-mRNA-1"/>
    </source>
</evidence>
<gene>
    <name evidence="1" type="ORF">NBR_LOCUS17236</name>
</gene>
<dbReference type="EMBL" id="UYSL01022633">
    <property type="protein sequence ID" value="VDL80849.1"/>
    <property type="molecule type" value="Genomic_DNA"/>
</dbReference>
<accession>A0A158R2Z8</accession>
<dbReference type="AlphaFoldDB" id="A0A158R2Z8"/>